<dbReference type="EMBL" id="FLUM01000002">
    <property type="protein sequence ID" value="SBW00294.1"/>
    <property type="molecule type" value="Genomic_DNA"/>
</dbReference>
<dbReference type="AlphaFoldDB" id="A0A212JLI9"/>
<reference evidence="1" key="1">
    <citation type="submission" date="2016-04" db="EMBL/GenBank/DDBJ databases">
        <authorList>
            <person name="Evans L.H."/>
            <person name="Alamgir A."/>
            <person name="Owens N."/>
            <person name="Weber N.D."/>
            <person name="Virtaneva K."/>
            <person name="Barbian K."/>
            <person name="Babar A."/>
            <person name="Rosenke K."/>
        </authorList>
    </citation>
    <scope>NUCLEOTIDE SEQUENCE</scope>
    <source>
        <strain evidence="1">86-1</strain>
        <strain evidence="2">86-2</strain>
    </source>
</reference>
<protein>
    <submittedName>
        <fullName evidence="1">Uncharacterized protein</fullName>
    </submittedName>
</protein>
<gene>
    <name evidence="1" type="ORF">KL86DYS1_20154</name>
    <name evidence="2" type="ORF">KL86DYS2_12327</name>
</gene>
<accession>A0A212JLI9</accession>
<evidence type="ECO:0000313" key="1">
    <source>
        <dbReference type="EMBL" id="SBW00294.1"/>
    </source>
</evidence>
<proteinExistence type="predicted"/>
<sequence>MLLCSQRRAPECAILAPEFGNSDIQSCILLILSENVESWARPIVSEMFELFDYSKQTSLIQI</sequence>
<organism evidence="1">
    <name type="scientific">uncultured Dysgonomonas sp</name>
    <dbReference type="NCBI Taxonomy" id="206096"/>
    <lineage>
        <taxon>Bacteria</taxon>
        <taxon>Pseudomonadati</taxon>
        <taxon>Bacteroidota</taxon>
        <taxon>Bacteroidia</taxon>
        <taxon>Bacteroidales</taxon>
        <taxon>Dysgonomonadaceae</taxon>
        <taxon>Dysgonomonas</taxon>
        <taxon>environmental samples</taxon>
    </lineage>
</organism>
<name>A0A212JLI9_9BACT</name>
<dbReference type="EMBL" id="FLUL01000001">
    <property type="protein sequence ID" value="SBW02828.1"/>
    <property type="molecule type" value="Genomic_DNA"/>
</dbReference>
<evidence type="ECO:0000313" key="2">
    <source>
        <dbReference type="EMBL" id="SBW02828.1"/>
    </source>
</evidence>